<dbReference type="InterPro" id="IPR056739">
    <property type="entry name" value="NfeD_membrane"/>
</dbReference>
<dbReference type="AlphaFoldDB" id="A0A0S2I4B3"/>
<keyword evidence="11" id="KW-1185">Reference proteome</keyword>
<protein>
    <submittedName>
        <fullName evidence="10">Signal peptide peptidase SppA, 36K type</fullName>
    </submittedName>
</protein>
<feature type="transmembrane region" description="Helical" evidence="5">
    <location>
        <begin position="241"/>
        <end position="264"/>
    </location>
</feature>
<dbReference type="PANTHER" id="PTHR33507">
    <property type="entry name" value="INNER MEMBRANE PROTEIN YBBJ"/>
    <property type="match status" value="1"/>
</dbReference>
<dbReference type="Pfam" id="PF25145">
    <property type="entry name" value="NfeD1b_N"/>
    <property type="match status" value="1"/>
</dbReference>
<proteinExistence type="predicted"/>
<dbReference type="Proteomes" id="UP000064893">
    <property type="component" value="Chromosome"/>
</dbReference>
<dbReference type="Gene3D" id="2.40.50.140">
    <property type="entry name" value="Nucleic acid-binding proteins"/>
    <property type="match status" value="1"/>
</dbReference>
<sequence length="469" mass="51069" precursor="true">MQTIMKQIKTFILFALLLLSATLHGQDSTLVYVYDIKQEIGPEAWRNTQKAFTEANKKNADLVLIHMNTYGGMVNAADSIRTKILNSDIPVWVFIDNNAASAGALISIACDSVYMRPGGNIGAATVVDQSGKPVPDKYQSFMRSMMRSTAESHGKDTTITAQGDTIIDWHRDPAIAEAMVDPRLEVEGVIDSGKVISFTTSEAIKYGFAEADAENIPEVLDKGNVNNYRIIKQKLSATDKIINFLINPFVHGILIMIIIGGLYFEIQSPGIGFPLAAAALATLLYFAPLYLEGIAENWEVLIFIGGVVLIMVEIFVIPGFGVAGISGIVMVITGLTLAMIDNLEFQMNPNYVDTVMQSLAVVVISSFLAFLGGIWGSKKLFDNSFVPGLALDDVQTTEEGFSNVEASFRSMTGRKGVASTMLRPSGTVEIDEEHFDARAETGFIEAGTKIIVVRTSSSQLYVEPEDMEE</sequence>
<organism evidence="10 11">
    <name type="scientific">Salinivirga cyanobacteriivorans</name>
    <dbReference type="NCBI Taxonomy" id="1307839"/>
    <lineage>
        <taxon>Bacteria</taxon>
        <taxon>Pseudomonadati</taxon>
        <taxon>Bacteroidota</taxon>
        <taxon>Bacteroidia</taxon>
        <taxon>Bacteroidales</taxon>
        <taxon>Salinivirgaceae</taxon>
        <taxon>Salinivirga</taxon>
    </lineage>
</organism>
<gene>
    <name evidence="10" type="ORF">L21SP5_03392</name>
</gene>
<keyword evidence="4 5" id="KW-0472">Membrane</keyword>
<feature type="transmembrane region" description="Helical" evidence="5">
    <location>
        <begin position="297"/>
        <end position="315"/>
    </location>
</feature>
<dbReference type="STRING" id="1307839.L21SP5_03392"/>
<keyword evidence="2 5" id="KW-0812">Transmembrane</keyword>
<dbReference type="InterPro" id="IPR012340">
    <property type="entry name" value="NA-bd_OB-fold"/>
</dbReference>
<feature type="domain" description="NfeD integral membrane" evidence="8">
    <location>
        <begin position="250"/>
        <end position="369"/>
    </location>
</feature>
<dbReference type="InterPro" id="IPR029045">
    <property type="entry name" value="ClpP/crotonase-like_dom_sf"/>
</dbReference>
<feature type="domain" description="NfeD1b N-terminal" evidence="9">
    <location>
        <begin position="31"/>
        <end position="231"/>
    </location>
</feature>
<feature type="transmembrane region" description="Helical" evidence="5">
    <location>
        <begin position="271"/>
        <end position="291"/>
    </location>
</feature>
<dbReference type="PATRIC" id="fig|1307839.3.peg.3568"/>
<dbReference type="InterPro" id="IPR002810">
    <property type="entry name" value="NfeD-like_C"/>
</dbReference>
<accession>A0A0S2I4B3</accession>
<evidence type="ECO:0000256" key="5">
    <source>
        <dbReference type="SAM" id="Phobius"/>
    </source>
</evidence>
<feature type="domain" description="NfeD-like C-terminal" evidence="7">
    <location>
        <begin position="410"/>
        <end position="464"/>
    </location>
</feature>
<feature type="signal peptide" evidence="6">
    <location>
        <begin position="1"/>
        <end position="25"/>
    </location>
</feature>
<comment type="subcellular location">
    <subcellularLocation>
        <location evidence="1">Membrane</location>
        <topology evidence="1">Multi-pass membrane protein</topology>
    </subcellularLocation>
</comment>
<feature type="transmembrane region" description="Helical" evidence="5">
    <location>
        <begin position="355"/>
        <end position="375"/>
    </location>
</feature>
<dbReference type="Pfam" id="PF24961">
    <property type="entry name" value="NfeD_membrane"/>
    <property type="match status" value="1"/>
</dbReference>
<dbReference type="Pfam" id="PF01957">
    <property type="entry name" value="NfeD"/>
    <property type="match status" value="1"/>
</dbReference>
<keyword evidence="6" id="KW-0732">Signal</keyword>
<dbReference type="InterPro" id="IPR056738">
    <property type="entry name" value="NfeD1b_N"/>
</dbReference>
<feature type="chain" id="PRO_5006599566" evidence="6">
    <location>
        <begin position="26"/>
        <end position="469"/>
    </location>
</feature>
<evidence type="ECO:0000313" key="11">
    <source>
        <dbReference type="Proteomes" id="UP000064893"/>
    </source>
</evidence>
<evidence type="ECO:0000256" key="3">
    <source>
        <dbReference type="ARBA" id="ARBA00022989"/>
    </source>
</evidence>
<evidence type="ECO:0000259" key="8">
    <source>
        <dbReference type="Pfam" id="PF24961"/>
    </source>
</evidence>
<evidence type="ECO:0000256" key="4">
    <source>
        <dbReference type="ARBA" id="ARBA00023136"/>
    </source>
</evidence>
<reference evidence="10 11" key="1">
    <citation type="submission" date="2015-11" db="EMBL/GenBank/DDBJ databases">
        <title>Description and complete genome sequence of a novel strain predominating in hypersaline microbial mats and representing a new family of the Bacteriodetes phylum.</title>
        <authorList>
            <person name="Spring S."/>
            <person name="Bunk B."/>
            <person name="Sproer C."/>
            <person name="Klenk H.-P."/>
        </authorList>
    </citation>
    <scope>NUCLEOTIDE SEQUENCE [LARGE SCALE GENOMIC DNA]</scope>
    <source>
        <strain evidence="10 11">L21-Spi-D4</strain>
    </source>
</reference>
<dbReference type="PANTHER" id="PTHR33507:SF3">
    <property type="entry name" value="INNER MEMBRANE PROTEIN YBBJ"/>
    <property type="match status" value="1"/>
</dbReference>
<dbReference type="Gene3D" id="3.90.226.10">
    <property type="entry name" value="2-enoyl-CoA Hydratase, Chain A, domain 1"/>
    <property type="match status" value="1"/>
</dbReference>
<dbReference type="GO" id="GO:0005886">
    <property type="term" value="C:plasma membrane"/>
    <property type="evidence" value="ECO:0007669"/>
    <property type="project" value="TreeGrafter"/>
</dbReference>
<dbReference type="KEGG" id="blq:L21SP5_03392"/>
<dbReference type="InterPro" id="IPR052165">
    <property type="entry name" value="Membrane_assoc_protease"/>
</dbReference>
<evidence type="ECO:0000313" key="10">
    <source>
        <dbReference type="EMBL" id="ALO17005.1"/>
    </source>
</evidence>
<dbReference type="EMBL" id="CP013118">
    <property type="protein sequence ID" value="ALO17005.1"/>
    <property type="molecule type" value="Genomic_DNA"/>
</dbReference>
<evidence type="ECO:0000256" key="2">
    <source>
        <dbReference type="ARBA" id="ARBA00022692"/>
    </source>
</evidence>
<evidence type="ECO:0000259" key="9">
    <source>
        <dbReference type="Pfam" id="PF25145"/>
    </source>
</evidence>
<name>A0A0S2I4B3_9BACT</name>
<keyword evidence="3 5" id="KW-1133">Transmembrane helix</keyword>
<dbReference type="CDD" id="cd07021">
    <property type="entry name" value="Clp_protease_NfeD_like"/>
    <property type="match status" value="1"/>
</dbReference>
<evidence type="ECO:0000256" key="1">
    <source>
        <dbReference type="ARBA" id="ARBA00004141"/>
    </source>
</evidence>
<dbReference type="SUPFAM" id="SSF52096">
    <property type="entry name" value="ClpP/crotonase"/>
    <property type="match status" value="1"/>
</dbReference>
<evidence type="ECO:0000259" key="7">
    <source>
        <dbReference type="Pfam" id="PF01957"/>
    </source>
</evidence>
<evidence type="ECO:0000256" key="6">
    <source>
        <dbReference type="SAM" id="SignalP"/>
    </source>
</evidence>